<dbReference type="GeneID" id="93485338"/>
<comment type="caution">
    <text evidence="1">The sequence shown here is derived from an EMBL/GenBank/DDBJ whole genome shotgun (WGS) entry which is preliminary data.</text>
</comment>
<proteinExistence type="predicted"/>
<dbReference type="AlphaFoldDB" id="A0A841R0U8"/>
<reference evidence="1 2" key="1">
    <citation type="submission" date="2020-08" db="EMBL/GenBank/DDBJ databases">
        <title>Genomic Encyclopedia of Type Strains, Phase IV (KMG-IV): sequencing the most valuable type-strain genomes for metagenomic binning, comparative biology and taxonomic classification.</title>
        <authorList>
            <person name="Goeker M."/>
        </authorList>
    </citation>
    <scope>NUCLEOTIDE SEQUENCE [LARGE SCALE GENOMIC DNA]</scope>
    <source>
        <strain evidence="1 2">DSM 21255</strain>
    </source>
</reference>
<sequence length="73" mass="8379">MLCDEKERIDLYDYIELADGRKGYVVESWDAGKAFDIELDEQYGDKDDNRIVVVGIEAVKRVLCKVSQKTTYG</sequence>
<gene>
    <name evidence="1" type="ORF">HNR45_000053</name>
</gene>
<evidence type="ECO:0000313" key="2">
    <source>
        <dbReference type="Proteomes" id="UP000591941"/>
    </source>
</evidence>
<protein>
    <submittedName>
        <fullName evidence="1">Uncharacterized protein</fullName>
    </submittedName>
</protein>
<dbReference type="Proteomes" id="UP000591941">
    <property type="component" value="Unassembled WGS sequence"/>
</dbReference>
<organism evidence="1 2">
    <name type="scientific">Negativicoccus succinicivorans</name>
    <dbReference type="NCBI Taxonomy" id="620903"/>
    <lineage>
        <taxon>Bacteria</taxon>
        <taxon>Bacillati</taxon>
        <taxon>Bacillota</taxon>
        <taxon>Negativicutes</taxon>
        <taxon>Veillonellales</taxon>
        <taxon>Veillonellaceae</taxon>
        <taxon>Negativicoccus</taxon>
    </lineage>
</organism>
<keyword evidence="2" id="KW-1185">Reference proteome</keyword>
<dbReference type="EMBL" id="JACHHI010000001">
    <property type="protein sequence ID" value="MBB6477031.1"/>
    <property type="molecule type" value="Genomic_DNA"/>
</dbReference>
<evidence type="ECO:0000313" key="1">
    <source>
        <dbReference type="EMBL" id="MBB6477031.1"/>
    </source>
</evidence>
<accession>A0A841R0U8</accession>
<dbReference type="RefSeq" id="WP_159822118.1">
    <property type="nucleotide sequence ID" value="NZ_CABWNB010000001.1"/>
</dbReference>
<name>A0A841R0U8_9FIRM</name>